<accession>A0ABN3D1Z4</accession>
<evidence type="ECO:0000259" key="1">
    <source>
        <dbReference type="PROSITE" id="PS50271"/>
    </source>
</evidence>
<proteinExistence type="predicted"/>
<sequence length="107" mass="11758">MPAGYADGCEECLRTGGRWVELRECLTCGHVGCCDSSPGRHAAAHWAATAHPVTASLEPGDRWGWCYADRSHLGSVRRGRVPRRRKLRVAGPPSEPVLMMFTSARRV</sequence>
<dbReference type="PROSITE" id="PS50271">
    <property type="entry name" value="ZF_UBP"/>
    <property type="match status" value="1"/>
</dbReference>
<dbReference type="Pfam" id="PF02148">
    <property type="entry name" value="zf-UBP"/>
    <property type="match status" value="1"/>
</dbReference>
<organism evidence="2 3">
    <name type="scientific">Nonomuraea monospora</name>
    <dbReference type="NCBI Taxonomy" id="568818"/>
    <lineage>
        <taxon>Bacteria</taxon>
        <taxon>Bacillati</taxon>
        <taxon>Actinomycetota</taxon>
        <taxon>Actinomycetes</taxon>
        <taxon>Streptosporangiales</taxon>
        <taxon>Streptosporangiaceae</taxon>
        <taxon>Nonomuraea</taxon>
    </lineage>
</organism>
<keyword evidence="3" id="KW-1185">Reference proteome</keyword>
<dbReference type="InterPro" id="IPR013083">
    <property type="entry name" value="Znf_RING/FYVE/PHD"/>
</dbReference>
<feature type="domain" description="UBP-type" evidence="1">
    <location>
        <begin position="1"/>
        <end position="92"/>
    </location>
</feature>
<protein>
    <recommendedName>
        <fullName evidence="1">UBP-type domain-containing protein</fullName>
    </recommendedName>
</protein>
<dbReference type="EMBL" id="BAAAQX010000055">
    <property type="protein sequence ID" value="GAA2215824.1"/>
    <property type="molecule type" value="Genomic_DNA"/>
</dbReference>
<dbReference type="InterPro" id="IPR001607">
    <property type="entry name" value="Znf_UBP"/>
</dbReference>
<reference evidence="2 3" key="1">
    <citation type="journal article" date="2019" name="Int. J. Syst. Evol. Microbiol.">
        <title>The Global Catalogue of Microorganisms (GCM) 10K type strain sequencing project: providing services to taxonomists for standard genome sequencing and annotation.</title>
        <authorList>
            <consortium name="The Broad Institute Genomics Platform"/>
            <consortium name="The Broad Institute Genome Sequencing Center for Infectious Disease"/>
            <person name="Wu L."/>
            <person name="Ma J."/>
        </authorList>
    </citation>
    <scope>NUCLEOTIDE SEQUENCE [LARGE SCALE GENOMIC DNA]</scope>
    <source>
        <strain evidence="2 3">JCM 16114</strain>
    </source>
</reference>
<evidence type="ECO:0000313" key="2">
    <source>
        <dbReference type="EMBL" id="GAA2215824.1"/>
    </source>
</evidence>
<gene>
    <name evidence="2" type="ORF">GCM10009850_112920</name>
</gene>
<comment type="caution">
    <text evidence="2">The sequence shown here is derived from an EMBL/GenBank/DDBJ whole genome shotgun (WGS) entry which is preliminary data.</text>
</comment>
<dbReference type="Proteomes" id="UP001499843">
    <property type="component" value="Unassembled WGS sequence"/>
</dbReference>
<name>A0ABN3D1Z4_9ACTN</name>
<dbReference type="SUPFAM" id="SSF57850">
    <property type="entry name" value="RING/U-box"/>
    <property type="match status" value="1"/>
</dbReference>
<evidence type="ECO:0000313" key="3">
    <source>
        <dbReference type="Proteomes" id="UP001499843"/>
    </source>
</evidence>
<dbReference type="Gene3D" id="3.30.40.10">
    <property type="entry name" value="Zinc/RING finger domain, C3HC4 (zinc finger)"/>
    <property type="match status" value="1"/>
</dbReference>